<proteinExistence type="predicted"/>
<dbReference type="Pfam" id="PF05656">
    <property type="entry name" value="DUF805"/>
    <property type="match status" value="1"/>
</dbReference>
<keyword evidence="1" id="KW-0812">Transmembrane</keyword>
<dbReference type="InterPro" id="IPR008523">
    <property type="entry name" value="DUF805"/>
</dbReference>
<dbReference type="PANTHER" id="PTHR34980:SF3">
    <property type="entry name" value="BLR8105 PROTEIN"/>
    <property type="match status" value="1"/>
</dbReference>
<name>A0ABX0M2E5_9BURK</name>
<feature type="transmembrane region" description="Helical" evidence="1">
    <location>
        <begin position="390"/>
        <end position="411"/>
    </location>
</feature>
<evidence type="ECO:0000313" key="3">
    <source>
        <dbReference type="Proteomes" id="UP000819052"/>
    </source>
</evidence>
<dbReference type="PANTHER" id="PTHR34980">
    <property type="entry name" value="INNER MEMBRANE PROTEIN-RELATED-RELATED"/>
    <property type="match status" value="1"/>
</dbReference>
<protein>
    <submittedName>
        <fullName evidence="2">DUF805 domain-containing protein</fullName>
    </submittedName>
</protein>
<keyword evidence="1" id="KW-1133">Transmembrane helix</keyword>
<feature type="transmembrane region" description="Helical" evidence="1">
    <location>
        <begin position="445"/>
        <end position="463"/>
    </location>
</feature>
<feature type="transmembrane region" description="Helical" evidence="1">
    <location>
        <begin position="365"/>
        <end position="383"/>
    </location>
</feature>
<keyword evidence="1" id="KW-0472">Membrane</keyword>
<organism evidence="2 3">
    <name type="scientific">Massilia aquatica</name>
    <dbReference type="NCBI Taxonomy" id="2609000"/>
    <lineage>
        <taxon>Bacteria</taxon>
        <taxon>Pseudomonadati</taxon>
        <taxon>Pseudomonadota</taxon>
        <taxon>Betaproteobacteria</taxon>
        <taxon>Burkholderiales</taxon>
        <taxon>Oxalobacteraceae</taxon>
        <taxon>Telluria group</taxon>
        <taxon>Massilia</taxon>
    </lineage>
</organism>
<feature type="transmembrane region" description="Helical" evidence="1">
    <location>
        <begin position="423"/>
        <end position="438"/>
    </location>
</feature>
<keyword evidence="3" id="KW-1185">Reference proteome</keyword>
<dbReference type="Proteomes" id="UP000819052">
    <property type="component" value="Unassembled WGS sequence"/>
</dbReference>
<reference evidence="2 3" key="1">
    <citation type="submission" date="2019-09" db="EMBL/GenBank/DDBJ databases">
        <title>Taxonomy of Antarctic Massilia spp.: description of Massilia rubra sp. nov., Massilia aquatica sp. nov., Massilia mucilaginosa sp. nov., Massilia frigida sp. nov. isolated from streams, lakes and regoliths.</title>
        <authorList>
            <person name="Holochova P."/>
            <person name="Sedlacek I."/>
            <person name="Kralova S."/>
            <person name="Maslanova I."/>
            <person name="Busse H.-J."/>
            <person name="Stankova E."/>
            <person name="Vrbovska V."/>
            <person name="Kovarovic V."/>
            <person name="Bartak M."/>
            <person name="Svec P."/>
            <person name="Pantucek R."/>
        </authorList>
    </citation>
    <scope>NUCLEOTIDE SEQUENCE [LARGE SCALE GENOMIC DNA]</scope>
    <source>
        <strain evidence="2 3">CCM 8693</strain>
    </source>
</reference>
<gene>
    <name evidence="2" type="ORF">F1609_11510</name>
</gene>
<dbReference type="EMBL" id="VVIW01000005">
    <property type="protein sequence ID" value="NHZ40778.1"/>
    <property type="molecule type" value="Genomic_DNA"/>
</dbReference>
<sequence length="660" mass="70653">MTLETFEQVLTAAQADGSINPAWKKFVNTKFFVPVAQPGAGESGGVRLRTRDSKGDGTQSIVISEVRERAEDGQGSLLAALSGADVVRLLQADAAILVALSDRTFDIAHDRVAWLRKSIEASLAKAAAARAAAPAPAPAAPAAVVLEKSAPAAPVAPAPRRAANGPLDVAALKPRNVTIAKIGLQFFVPADWRESTMSNGLRFHDDSSGTVLETVGYLKPDVSLNKWVEQRLAVVKHEMRYLKQDGEAYAINGAEWSDRVTGRAIEFTGTIPGDTVESRFLVAFVRVDGIVVAITIRAPADVFEENRALYKWFLTRVELDELASSEPYRAPASGSASDHERDAYASKAPALFGLSMEGRIGRLRAMAYSLLVFLPMVGLAMLAPKGGSDAFFFVIGLGVIASLYFCLRLMVLRMHDVNLSGKWIFGFLLAVAVCGAAAGKNFSTIGAAIFWLGMVIIYCFVPGTDGDNDFGDAPAPDSNLIKAGAGVFIVFQLFSIYAQLKMRNAGGYDAMRAASTSWTSADGAMVITFPAKPAEVQVPDGVTKRFGSGAVQQFGVTLSKTVYSVQVIDMGQLPPDPEALLQRMEDTVVGNDGTLDSGATHRRLGTYAAREVKVRARDGKMRWAKLTVVGTKMYMALAEAPDAKSEQAAVAFINSFILNR</sequence>
<comment type="caution">
    <text evidence="2">The sequence shown here is derived from an EMBL/GenBank/DDBJ whole genome shotgun (WGS) entry which is preliminary data.</text>
</comment>
<evidence type="ECO:0000313" key="2">
    <source>
        <dbReference type="EMBL" id="NHZ40778.1"/>
    </source>
</evidence>
<accession>A0ABX0M2E5</accession>
<feature type="transmembrane region" description="Helical" evidence="1">
    <location>
        <begin position="483"/>
        <end position="500"/>
    </location>
</feature>
<dbReference type="Gene3D" id="3.40.1000.10">
    <property type="entry name" value="Mog1/PsbP, alpha/beta/alpha sandwich"/>
    <property type="match status" value="1"/>
</dbReference>
<dbReference type="RefSeq" id="WP_167076583.1">
    <property type="nucleotide sequence ID" value="NZ_VVIW01000005.1"/>
</dbReference>
<evidence type="ECO:0000256" key="1">
    <source>
        <dbReference type="SAM" id="Phobius"/>
    </source>
</evidence>